<accession>B4N8Q0</accession>
<dbReference type="SMART" id="SM00675">
    <property type="entry name" value="DM11"/>
    <property type="match status" value="1"/>
</dbReference>
<dbReference type="OrthoDB" id="7975395at2759"/>
<dbReference type="InterPro" id="IPR006601">
    <property type="entry name" value="Uncharacterised_DM11_DROME"/>
</dbReference>
<protein>
    <recommendedName>
        <fullName evidence="3">MD-2-related lipid-recognition domain-containing protein</fullName>
    </recommendedName>
</protein>
<sequence length="138" mass="16080">MDLVTTPLHLSLCLQALVYGLAVLRVNTYHWEVGNWQPTVFNLVSRDFCKVMYDRNQYWYNIWTKHITNVNEVKQNCINVPGTKYLLEPYDIHFVSNVSGPGIGGRYKFEMIFEAYDGLNKKRPTSICFMYTGEAVKQ</sequence>
<gene>
    <name evidence="1" type="primary">Dwil\GK12101</name>
    <name evidence="1" type="ORF">Dwil_GK12101</name>
</gene>
<evidence type="ECO:0000313" key="2">
    <source>
        <dbReference type="Proteomes" id="UP000007798"/>
    </source>
</evidence>
<dbReference type="Proteomes" id="UP000007798">
    <property type="component" value="Unassembled WGS sequence"/>
</dbReference>
<organism evidence="1 2">
    <name type="scientific">Drosophila willistoni</name>
    <name type="common">Fruit fly</name>
    <dbReference type="NCBI Taxonomy" id="7260"/>
    <lineage>
        <taxon>Eukaryota</taxon>
        <taxon>Metazoa</taxon>
        <taxon>Ecdysozoa</taxon>
        <taxon>Arthropoda</taxon>
        <taxon>Hexapoda</taxon>
        <taxon>Insecta</taxon>
        <taxon>Pterygota</taxon>
        <taxon>Neoptera</taxon>
        <taxon>Endopterygota</taxon>
        <taxon>Diptera</taxon>
        <taxon>Brachycera</taxon>
        <taxon>Muscomorpha</taxon>
        <taxon>Ephydroidea</taxon>
        <taxon>Drosophilidae</taxon>
        <taxon>Drosophila</taxon>
        <taxon>Sophophora</taxon>
    </lineage>
</organism>
<reference evidence="1 2" key="1">
    <citation type="journal article" date="2007" name="Nature">
        <title>Evolution of genes and genomes on the Drosophila phylogeny.</title>
        <authorList>
            <consortium name="Drosophila 12 Genomes Consortium"/>
            <person name="Clark A.G."/>
            <person name="Eisen M.B."/>
            <person name="Smith D.R."/>
            <person name="Bergman C.M."/>
            <person name="Oliver B."/>
            <person name="Markow T.A."/>
            <person name="Kaufman T.C."/>
            <person name="Kellis M."/>
            <person name="Gelbart W."/>
            <person name="Iyer V.N."/>
            <person name="Pollard D.A."/>
            <person name="Sackton T.B."/>
            <person name="Larracuente A.M."/>
            <person name="Singh N.D."/>
            <person name="Abad J.P."/>
            <person name="Abt D.N."/>
            <person name="Adryan B."/>
            <person name="Aguade M."/>
            <person name="Akashi H."/>
            <person name="Anderson W.W."/>
            <person name="Aquadro C.F."/>
            <person name="Ardell D.H."/>
            <person name="Arguello R."/>
            <person name="Artieri C.G."/>
            <person name="Barbash D.A."/>
            <person name="Barker D."/>
            <person name="Barsanti P."/>
            <person name="Batterham P."/>
            <person name="Batzoglou S."/>
            <person name="Begun D."/>
            <person name="Bhutkar A."/>
            <person name="Blanco E."/>
            <person name="Bosak S.A."/>
            <person name="Bradley R.K."/>
            <person name="Brand A.D."/>
            <person name="Brent M.R."/>
            <person name="Brooks A.N."/>
            <person name="Brown R.H."/>
            <person name="Butlin R.K."/>
            <person name="Caggese C."/>
            <person name="Calvi B.R."/>
            <person name="Bernardo de Carvalho A."/>
            <person name="Caspi A."/>
            <person name="Castrezana S."/>
            <person name="Celniker S.E."/>
            <person name="Chang J.L."/>
            <person name="Chapple C."/>
            <person name="Chatterji S."/>
            <person name="Chinwalla A."/>
            <person name="Civetta A."/>
            <person name="Clifton S.W."/>
            <person name="Comeron J.M."/>
            <person name="Costello J.C."/>
            <person name="Coyne J.A."/>
            <person name="Daub J."/>
            <person name="David R.G."/>
            <person name="Delcher A.L."/>
            <person name="Delehaunty K."/>
            <person name="Do C.B."/>
            <person name="Ebling H."/>
            <person name="Edwards K."/>
            <person name="Eickbush T."/>
            <person name="Evans J.D."/>
            <person name="Filipski A."/>
            <person name="Findeiss S."/>
            <person name="Freyhult E."/>
            <person name="Fulton L."/>
            <person name="Fulton R."/>
            <person name="Garcia A.C."/>
            <person name="Gardiner A."/>
            <person name="Garfield D.A."/>
            <person name="Garvin B.E."/>
            <person name="Gibson G."/>
            <person name="Gilbert D."/>
            <person name="Gnerre S."/>
            <person name="Godfrey J."/>
            <person name="Good R."/>
            <person name="Gotea V."/>
            <person name="Gravely B."/>
            <person name="Greenberg A.J."/>
            <person name="Griffiths-Jones S."/>
            <person name="Gross S."/>
            <person name="Guigo R."/>
            <person name="Gustafson E.A."/>
            <person name="Haerty W."/>
            <person name="Hahn M.W."/>
            <person name="Halligan D.L."/>
            <person name="Halpern A.L."/>
            <person name="Halter G.M."/>
            <person name="Han M.V."/>
            <person name="Heger A."/>
            <person name="Hillier L."/>
            <person name="Hinrichs A.S."/>
            <person name="Holmes I."/>
            <person name="Hoskins R.A."/>
            <person name="Hubisz M.J."/>
            <person name="Hultmark D."/>
            <person name="Huntley M.A."/>
            <person name="Jaffe D.B."/>
            <person name="Jagadeeshan S."/>
            <person name="Jeck W.R."/>
            <person name="Johnson J."/>
            <person name="Jones C.D."/>
            <person name="Jordan W.C."/>
            <person name="Karpen G.H."/>
            <person name="Kataoka E."/>
            <person name="Keightley P.D."/>
            <person name="Kheradpour P."/>
            <person name="Kirkness E.F."/>
            <person name="Koerich L.B."/>
            <person name="Kristiansen K."/>
            <person name="Kudrna D."/>
            <person name="Kulathinal R.J."/>
            <person name="Kumar S."/>
            <person name="Kwok R."/>
            <person name="Lander E."/>
            <person name="Langley C.H."/>
            <person name="Lapoint R."/>
            <person name="Lazzaro B.P."/>
            <person name="Lee S.J."/>
            <person name="Levesque L."/>
            <person name="Li R."/>
            <person name="Lin C.F."/>
            <person name="Lin M.F."/>
            <person name="Lindblad-Toh K."/>
            <person name="Llopart A."/>
            <person name="Long M."/>
            <person name="Low L."/>
            <person name="Lozovsky E."/>
            <person name="Lu J."/>
            <person name="Luo M."/>
            <person name="Machado C.A."/>
            <person name="Makalowski W."/>
            <person name="Marzo M."/>
            <person name="Matsuda M."/>
            <person name="Matzkin L."/>
            <person name="McAllister B."/>
            <person name="McBride C.S."/>
            <person name="McKernan B."/>
            <person name="McKernan K."/>
            <person name="Mendez-Lago M."/>
            <person name="Minx P."/>
            <person name="Mollenhauer M.U."/>
            <person name="Montooth K."/>
            <person name="Mount S.M."/>
            <person name="Mu X."/>
            <person name="Myers E."/>
            <person name="Negre B."/>
            <person name="Newfeld S."/>
            <person name="Nielsen R."/>
            <person name="Noor M.A."/>
            <person name="O'Grady P."/>
            <person name="Pachter L."/>
            <person name="Papaceit M."/>
            <person name="Parisi M.J."/>
            <person name="Parisi M."/>
            <person name="Parts L."/>
            <person name="Pedersen J.S."/>
            <person name="Pesole G."/>
            <person name="Phillippy A.M."/>
            <person name="Ponting C.P."/>
            <person name="Pop M."/>
            <person name="Porcelli D."/>
            <person name="Powell J.R."/>
            <person name="Prohaska S."/>
            <person name="Pruitt K."/>
            <person name="Puig M."/>
            <person name="Quesneville H."/>
            <person name="Ram K.R."/>
            <person name="Rand D."/>
            <person name="Rasmussen M.D."/>
            <person name="Reed L.K."/>
            <person name="Reenan R."/>
            <person name="Reily A."/>
            <person name="Remington K.A."/>
            <person name="Rieger T.T."/>
            <person name="Ritchie M.G."/>
            <person name="Robin C."/>
            <person name="Rogers Y.H."/>
            <person name="Rohde C."/>
            <person name="Rozas J."/>
            <person name="Rubenfield M.J."/>
            <person name="Ruiz A."/>
            <person name="Russo S."/>
            <person name="Salzberg S.L."/>
            <person name="Sanchez-Gracia A."/>
            <person name="Saranga D.J."/>
            <person name="Sato H."/>
            <person name="Schaeffer S.W."/>
            <person name="Schatz M.C."/>
            <person name="Schlenke T."/>
            <person name="Schwartz R."/>
            <person name="Segarra C."/>
            <person name="Singh R.S."/>
            <person name="Sirot L."/>
            <person name="Sirota M."/>
            <person name="Sisneros N.B."/>
            <person name="Smith C.D."/>
            <person name="Smith T.F."/>
            <person name="Spieth J."/>
            <person name="Stage D.E."/>
            <person name="Stark A."/>
            <person name="Stephan W."/>
            <person name="Strausberg R.L."/>
            <person name="Strempel S."/>
            <person name="Sturgill D."/>
            <person name="Sutton G."/>
            <person name="Sutton G.G."/>
            <person name="Tao W."/>
            <person name="Teichmann S."/>
            <person name="Tobari Y.N."/>
            <person name="Tomimura Y."/>
            <person name="Tsolas J.M."/>
            <person name="Valente V.L."/>
            <person name="Venter E."/>
            <person name="Venter J.C."/>
            <person name="Vicario S."/>
            <person name="Vieira F.G."/>
            <person name="Vilella A.J."/>
            <person name="Villasante A."/>
            <person name="Walenz B."/>
            <person name="Wang J."/>
            <person name="Wasserman M."/>
            <person name="Watts T."/>
            <person name="Wilson D."/>
            <person name="Wilson R.K."/>
            <person name="Wing R.A."/>
            <person name="Wolfner M.F."/>
            <person name="Wong A."/>
            <person name="Wong G.K."/>
            <person name="Wu C.I."/>
            <person name="Wu G."/>
            <person name="Yamamoto D."/>
            <person name="Yang H.P."/>
            <person name="Yang S.P."/>
            <person name="Yorke J.A."/>
            <person name="Yoshida K."/>
            <person name="Zdobnov E."/>
            <person name="Zhang P."/>
            <person name="Zhang Y."/>
            <person name="Zimin A.V."/>
            <person name="Baldwin J."/>
            <person name="Abdouelleil A."/>
            <person name="Abdulkadir J."/>
            <person name="Abebe A."/>
            <person name="Abera B."/>
            <person name="Abreu J."/>
            <person name="Acer S.C."/>
            <person name="Aftuck L."/>
            <person name="Alexander A."/>
            <person name="An P."/>
            <person name="Anderson E."/>
            <person name="Anderson S."/>
            <person name="Arachi H."/>
            <person name="Azer M."/>
            <person name="Bachantsang P."/>
            <person name="Barry A."/>
            <person name="Bayul T."/>
            <person name="Berlin A."/>
            <person name="Bessette D."/>
            <person name="Bloom T."/>
            <person name="Blye J."/>
            <person name="Boguslavskiy L."/>
            <person name="Bonnet C."/>
            <person name="Boukhgalter B."/>
            <person name="Bourzgui I."/>
            <person name="Brown A."/>
            <person name="Cahill P."/>
            <person name="Channer S."/>
            <person name="Cheshatsang Y."/>
            <person name="Chuda L."/>
            <person name="Citroen M."/>
            <person name="Collymore A."/>
            <person name="Cooke P."/>
            <person name="Costello M."/>
            <person name="D'Aco K."/>
            <person name="Daza R."/>
            <person name="De Haan G."/>
            <person name="DeGray S."/>
            <person name="DeMaso C."/>
            <person name="Dhargay N."/>
            <person name="Dooley K."/>
            <person name="Dooley E."/>
            <person name="Doricent M."/>
            <person name="Dorje P."/>
            <person name="Dorjee K."/>
            <person name="Dupes A."/>
            <person name="Elong R."/>
            <person name="Falk J."/>
            <person name="Farina A."/>
            <person name="Faro S."/>
            <person name="Ferguson D."/>
            <person name="Fisher S."/>
            <person name="Foley C.D."/>
            <person name="Franke A."/>
            <person name="Friedrich D."/>
            <person name="Gadbois L."/>
            <person name="Gearin G."/>
            <person name="Gearin C.R."/>
            <person name="Giannoukos G."/>
            <person name="Goode T."/>
            <person name="Graham J."/>
            <person name="Grandbois E."/>
            <person name="Grewal S."/>
            <person name="Gyaltsen K."/>
            <person name="Hafez N."/>
            <person name="Hagos B."/>
            <person name="Hall J."/>
            <person name="Henson C."/>
            <person name="Hollinger A."/>
            <person name="Honan T."/>
            <person name="Huard M.D."/>
            <person name="Hughes L."/>
            <person name="Hurhula B."/>
            <person name="Husby M.E."/>
            <person name="Kamat A."/>
            <person name="Kanga B."/>
            <person name="Kashin S."/>
            <person name="Khazanovich D."/>
            <person name="Kisner P."/>
            <person name="Lance K."/>
            <person name="Lara M."/>
            <person name="Lee W."/>
            <person name="Lennon N."/>
            <person name="Letendre F."/>
            <person name="LeVine R."/>
            <person name="Lipovsky A."/>
            <person name="Liu X."/>
            <person name="Liu J."/>
            <person name="Liu S."/>
            <person name="Lokyitsang T."/>
            <person name="Lokyitsang Y."/>
            <person name="Lubonja R."/>
            <person name="Lui A."/>
            <person name="MacDonald P."/>
            <person name="Magnisalis V."/>
            <person name="Maru K."/>
            <person name="Matthews C."/>
            <person name="McCusker W."/>
            <person name="McDonough S."/>
            <person name="Mehta T."/>
            <person name="Meldrim J."/>
            <person name="Meneus L."/>
            <person name="Mihai O."/>
            <person name="Mihalev A."/>
            <person name="Mihova T."/>
            <person name="Mittelman R."/>
            <person name="Mlenga V."/>
            <person name="Montmayeur A."/>
            <person name="Mulrain L."/>
            <person name="Navidi A."/>
            <person name="Naylor J."/>
            <person name="Negash T."/>
            <person name="Nguyen T."/>
            <person name="Nguyen N."/>
            <person name="Nicol R."/>
            <person name="Norbu C."/>
            <person name="Norbu N."/>
            <person name="Novod N."/>
            <person name="O'Neill B."/>
            <person name="Osman S."/>
            <person name="Markiewicz E."/>
            <person name="Oyono O.L."/>
            <person name="Patti C."/>
            <person name="Phunkhang P."/>
            <person name="Pierre F."/>
            <person name="Priest M."/>
            <person name="Raghuraman S."/>
            <person name="Rege F."/>
            <person name="Reyes R."/>
            <person name="Rise C."/>
            <person name="Rogov P."/>
            <person name="Ross K."/>
            <person name="Ryan E."/>
            <person name="Settipalli S."/>
            <person name="Shea T."/>
            <person name="Sherpa N."/>
            <person name="Shi L."/>
            <person name="Shih D."/>
            <person name="Sparrow T."/>
            <person name="Spaulding J."/>
            <person name="Stalker J."/>
            <person name="Stange-Thomann N."/>
            <person name="Stavropoulos S."/>
            <person name="Stone C."/>
            <person name="Strader C."/>
            <person name="Tesfaye S."/>
            <person name="Thomson T."/>
            <person name="Thoulutsang Y."/>
            <person name="Thoulutsang D."/>
            <person name="Topham K."/>
            <person name="Topping I."/>
            <person name="Tsamla T."/>
            <person name="Vassiliev H."/>
            <person name="Vo A."/>
            <person name="Wangchuk T."/>
            <person name="Wangdi T."/>
            <person name="Weiand M."/>
            <person name="Wilkinson J."/>
            <person name="Wilson A."/>
            <person name="Yadav S."/>
            <person name="Young G."/>
            <person name="Yu Q."/>
            <person name="Zembek L."/>
            <person name="Zhong D."/>
            <person name="Zimmer A."/>
            <person name="Zwirko Z."/>
            <person name="Jaffe D.B."/>
            <person name="Alvarez P."/>
            <person name="Brockman W."/>
            <person name="Butler J."/>
            <person name="Chin C."/>
            <person name="Gnerre S."/>
            <person name="Grabherr M."/>
            <person name="Kleber M."/>
            <person name="Mauceli E."/>
            <person name="MacCallum I."/>
        </authorList>
    </citation>
    <scope>NUCLEOTIDE SEQUENCE [LARGE SCALE GENOMIC DNA]</scope>
    <source>
        <strain evidence="2">Tucson 14030-0811.24</strain>
    </source>
</reference>
<dbReference type="HOGENOM" id="CLU_094350_0_0_1"/>
<dbReference type="AlphaFoldDB" id="B4N8Q0"/>
<proteinExistence type="predicted"/>
<evidence type="ECO:0008006" key="3">
    <source>
        <dbReference type="Google" id="ProtNLM"/>
    </source>
</evidence>
<name>B4N8Q0_DROWI</name>
<dbReference type="InParanoid" id="B4N8Q0"/>
<keyword evidence="2" id="KW-1185">Reference proteome</keyword>
<evidence type="ECO:0000313" key="1">
    <source>
        <dbReference type="EMBL" id="EDW81501.2"/>
    </source>
</evidence>
<dbReference type="EMBL" id="CH964232">
    <property type="protein sequence ID" value="EDW81501.2"/>
    <property type="molecule type" value="Genomic_DNA"/>
</dbReference>